<dbReference type="PANTHER" id="PTHR10125:SF12">
    <property type="entry name" value="P2X PURINOCEPTOR 5"/>
    <property type="match status" value="1"/>
</dbReference>
<evidence type="ECO:0000256" key="14">
    <source>
        <dbReference type="PIRNR" id="PIRNR005713"/>
    </source>
</evidence>
<dbReference type="RefSeq" id="XP_008306756.1">
    <property type="nucleotide sequence ID" value="XM_008308534.2"/>
</dbReference>
<comment type="catalytic activity">
    <reaction evidence="13">
        <text>Ca(2+)(in) = Ca(2+)(out)</text>
        <dbReference type="Rhea" id="RHEA:29671"/>
        <dbReference type="ChEBI" id="CHEBI:29108"/>
    </reaction>
</comment>
<dbReference type="Ensembl" id="ENSCSET00000004146.1">
    <property type="protein sequence ID" value="ENSCSEP00000004097.1"/>
    <property type="gene ID" value="ENSCSEG00000002626.1"/>
</dbReference>
<evidence type="ECO:0000256" key="19">
    <source>
        <dbReference type="SAM" id="MobiDB-lite"/>
    </source>
</evidence>
<feature type="binding site" evidence="15">
    <location>
        <begin position="69"/>
        <end position="71"/>
    </location>
    <ligand>
        <name>ATP</name>
        <dbReference type="ChEBI" id="CHEBI:30616"/>
        <note>ligand shared between two neighboring subunits of the homotrimer</note>
    </ligand>
</feature>
<evidence type="ECO:0000256" key="15">
    <source>
        <dbReference type="PIRSR" id="PIRSR005713-1"/>
    </source>
</evidence>
<dbReference type="InterPro" id="IPR027309">
    <property type="entry name" value="P2X_extracellular_dom_sf"/>
</dbReference>
<dbReference type="GeneID" id="103377655"/>
<dbReference type="Gene3D" id="2.60.490.10">
    <property type="entry name" value="atp-gated p2x4 ion channel domain"/>
    <property type="match status" value="1"/>
</dbReference>
<evidence type="ECO:0000256" key="13">
    <source>
        <dbReference type="ARBA" id="ARBA00036634"/>
    </source>
</evidence>
<dbReference type="PANTHER" id="PTHR10125">
    <property type="entry name" value="P2X PURINOCEPTOR"/>
    <property type="match status" value="1"/>
</dbReference>
<keyword evidence="15" id="KW-0067">ATP-binding</keyword>
<evidence type="ECO:0000256" key="4">
    <source>
        <dbReference type="ARBA" id="ARBA00022475"/>
    </source>
</evidence>
<protein>
    <recommendedName>
        <fullName evidence="14 18">P2X purinoceptor</fullName>
    </recommendedName>
</protein>
<dbReference type="GO" id="GO:0070588">
    <property type="term" value="P:calcium ion transmembrane transport"/>
    <property type="evidence" value="ECO:0007669"/>
    <property type="project" value="TreeGrafter"/>
</dbReference>
<reference evidence="20" key="3">
    <citation type="submission" date="2025-09" db="UniProtKB">
        <authorList>
            <consortium name="Ensembl"/>
        </authorList>
    </citation>
    <scope>IDENTIFICATION</scope>
</reference>
<keyword evidence="12 18" id="KW-0407">Ion channel</keyword>
<keyword evidence="4" id="KW-1003">Cell membrane</keyword>
<dbReference type="NCBIfam" id="TIGR00863">
    <property type="entry name" value="P2X"/>
    <property type="match status" value="1"/>
</dbReference>
<evidence type="ECO:0000256" key="12">
    <source>
        <dbReference type="ARBA" id="ARBA00023303"/>
    </source>
</evidence>
<feature type="transmembrane region" description="Helical" evidence="18">
    <location>
        <begin position="342"/>
        <end position="364"/>
    </location>
</feature>
<evidence type="ECO:0000256" key="3">
    <source>
        <dbReference type="ARBA" id="ARBA00022448"/>
    </source>
</evidence>
<feature type="disulfide bond" evidence="16">
    <location>
        <begin position="129"/>
        <end position="152"/>
    </location>
</feature>
<dbReference type="GO" id="GO:0005886">
    <property type="term" value="C:plasma membrane"/>
    <property type="evidence" value="ECO:0007669"/>
    <property type="project" value="UniProtKB-SubCell"/>
</dbReference>
<keyword evidence="8 14" id="KW-0472">Membrane</keyword>
<feature type="glycosylation site" description="N-linked (GlcNAc...) asparagine" evidence="17">
    <location>
        <position position="187"/>
    </location>
</feature>
<dbReference type="GO" id="GO:0098794">
    <property type="term" value="C:postsynapse"/>
    <property type="evidence" value="ECO:0007669"/>
    <property type="project" value="GOC"/>
</dbReference>
<dbReference type="Gene3D" id="1.10.287.940">
    <property type="entry name" value="atp-gated p2x4 ion channel"/>
    <property type="match status" value="1"/>
</dbReference>
<feature type="disulfide bond" evidence="16">
    <location>
        <begin position="220"/>
        <end position="230"/>
    </location>
</feature>
<comment type="similarity">
    <text evidence="2 14 18">Belongs to the P2X receptor family.</text>
</comment>
<reference evidence="20" key="2">
    <citation type="submission" date="2025-08" db="UniProtKB">
        <authorList>
            <consortium name="Ensembl"/>
        </authorList>
    </citation>
    <scope>IDENTIFICATION</scope>
</reference>
<dbReference type="GO" id="GO:0004931">
    <property type="term" value="F:extracellularly ATP-gated monoatomic cation channel activity"/>
    <property type="evidence" value="ECO:0007669"/>
    <property type="project" value="UniProtKB-UniRule"/>
</dbReference>
<feature type="disulfide bond" evidence="16">
    <location>
        <begin position="118"/>
        <end position="169"/>
    </location>
</feature>
<reference evidence="20 21" key="1">
    <citation type="journal article" date="2014" name="Nat. Genet.">
        <title>Whole-genome sequence of a flatfish provides insights into ZW sex chromosome evolution and adaptation to a benthic lifestyle.</title>
        <authorList>
            <person name="Chen S."/>
            <person name="Zhang G."/>
            <person name="Shao C."/>
            <person name="Huang Q."/>
            <person name="Liu G."/>
            <person name="Zhang P."/>
            <person name="Song W."/>
            <person name="An N."/>
            <person name="Chalopin D."/>
            <person name="Volff J.N."/>
            <person name="Hong Y."/>
            <person name="Li Q."/>
            <person name="Sha Z."/>
            <person name="Zhou H."/>
            <person name="Xie M."/>
            <person name="Yu Q."/>
            <person name="Liu Y."/>
            <person name="Xiang H."/>
            <person name="Wang N."/>
            <person name="Wu K."/>
            <person name="Yang C."/>
            <person name="Zhou Q."/>
            <person name="Liao X."/>
            <person name="Yang L."/>
            <person name="Hu Q."/>
            <person name="Zhang J."/>
            <person name="Meng L."/>
            <person name="Jin L."/>
            <person name="Tian Y."/>
            <person name="Lian J."/>
            <person name="Yang J."/>
            <person name="Miao G."/>
            <person name="Liu S."/>
            <person name="Liang Z."/>
            <person name="Yan F."/>
            <person name="Li Y."/>
            <person name="Sun B."/>
            <person name="Zhang H."/>
            <person name="Zhang J."/>
            <person name="Zhu Y."/>
            <person name="Du M."/>
            <person name="Zhao Y."/>
            <person name="Schartl M."/>
            <person name="Tang Q."/>
            <person name="Wang J."/>
        </authorList>
    </citation>
    <scope>NUCLEOTIDE SEQUENCE</scope>
</reference>
<dbReference type="InterPro" id="IPR059116">
    <property type="entry name" value="P2X_receptor"/>
</dbReference>
<keyword evidence="21" id="KW-1185">Reference proteome</keyword>
<evidence type="ECO:0000313" key="21">
    <source>
        <dbReference type="Proteomes" id="UP000265120"/>
    </source>
</evidence>
<dbReference type="OMA" id="EKLHPYC"/>
<evidence type="ECO:0000313" key="20">
    <source>
        <dbReference type="Ensembl" id="ENSCSEP00000004097.1"/>
    </source>
</evidence>
<feature type="binding site" evidence="15">
    <location>
        <position position="316"/>
    </location>
    <ligand>
        <name>ATP</name>
        <dbReference type="ChEBI" id="CHEBI:30616"/>
        <note>ligand shared between two neighboring subunits of the homotrimer</note>
    </ligand>
</feature>
<evidence type="ECO:0000256" key="16">
    <source>
        <dbReference type="PIRSR" id="PIRSR005713-2"/>
    </source>
</evidence>
<keyword evidence="3 14" id="KW-0813">Transport</keyword>
<keyword evidence="11 14" id="KW-1071">Ligand-gated ion channel</keyword>
<keyword evidence="18" id="KW-0675">Receptor</keyword>
<keyword evidence="15" id="KW-0547">Nucleotide-binding</keyword>
<keyword evidence="6 18" id="KW-1133">Transmembrane helix</keyword>
<dbReference type="PIRSF" id="PIRSF005713">
    <property type="entry name" value="P2X_purinoceptor"/>
    <property type="match status" value="1"/>
</dbReference>
<dbReference type="GO" id="GO:0005524">
    <property type="term" value="F:ATP binding"/>
    <property type="evidence" value="ECO:0007669"/>
    <property type="project" value="UniProtKB-UniRule"/>
</dbReference>
<evidence type="ECO:0000256" key="9">
    <source>
        <dbReference type="ARBA" id="ARBA00023157"/>
    </source>
</evidence>
<dbReference type="STRING" id="244447.ENSCSEP00000004097"/>
<evidence type="ECO:0000256" key="6">
    <source>
        <dbReference type="ARBA" id="ARBA00022989"/>
    </source>
</evidence>
<evidence type="ECO:0000256" key="17">
    <source>
        <dbReference type="PIRSR" id="PIRSR005713-3"/>
    </source>
</evidence>
<organism evidence="20 21">
    <name type="scientific">Cynoglossus semilaevis</name>
    <name type="common">Tongue sole</name>
    <dbReference type="NCBI Taxonomy" id="244447"/>
    <lineage>
        <taxon>Eukaryota</taxon>
        <taxon>Metazoa</taxon>
        <taxon>Chordata</taxon>
        <taxon>Craniata</taxon>
        <taxon>Vertebrata</taxon>
        <taxon>Euteleostomi</taxon>
        <taxon>Actinopterygii</taxon>
        <taxon>Neopterygii</taxon>
        <taxon>Teleostei</taxon>
        <taxon>Neoteleostei</taxon>
        <taxon>Acanthomorphata</taxon>
        <taxon>Carangaria</taxon>
        <taxon>Pleuronectiformes</taxon>
        <taxon>Pleuronectoidei</taxon>
        <taxon>Cynoglossidae</taxon>
        <taxon>Cynoglossinae</taxon>
        <taxon>Cynoglossus</taxon>
    </lineage>
</organism>
<dbReference type="Pfam" id="PF00864">
    <property type="entry name" value="P2X_receptor"/>
    <property type="match status" value="1"/>
</dbReference>
<dbReference type="AlphaFoldDB" id="A0A3P8UNZ9"/>
<dbReference type="InterPro" id="IPR001429">
    <property type="entry name" value="P2X_purnocptor"/>
</dbReference>
<feature type="disulfide bond" evidence="16">
    <location>
        <begin position="135"/>
        <end position="163"/>
    </location>
</feature>
<comment type="function">
    <text evidence="18">Receptor for ATP that acts as a ligand-gated ion channel.</text>
</comment>
<proteinExistence type="inferred from homology"/>
<evidence type="ECO:0000256" key="11">
    <source>
        <dbReference type="ARBA" id="ARBA00023286"/>
    </source>
</evidence>
<feature type="binding site" evidence="15">
    <location>
        <position position="189"/>
    </location>
    <ligand>
        <name>ATP</name>
        <dbReference type="ChEBI" id="CHEBI:30616"/>
        <note>ligand shared between two neighboring subunits of the homotrimer</note>
    </ligand>
</feature>
<accession>A0A3P8UNZ9</accession>
<feature type="region of interest" description="Disordered" evidence="19">
    <location>
        <begin position="384"/>
        <end position="417"/>
    </location>
</feature>
<dbReference type="GeneTree" id="ENSGT01020000230351"/>
<dbReference type="FunFam" id="2.60.490.10:FF:000001">
    <property type="entry name" value="P2X purinoceptor"/>
    <property type="match status" value="1"/>
</dbReference>
<dbReference type="GO" id="GO:0033198">
    <property type="term" value="P:response to ATP"/>
    <property type="evidence" value="ECO:0007669"/>
    <property type="project" value="InterPro"/>
</dbReference>
<dbReference type="Proteomes" id="UP000265120">
    <property type="component" value="Chromosome 4"/>
</dbReference>
<evidence type="ECO:0000256" key="7">
    <source>
        <dbReference type="ARBA" id="ARBA00023065"/>
    </source>
</evidence>
<feature type="binding site" evidence="15">
    <location>
        <begin position="296"/>
        <end position="298"/>
    </location>
    <ligand>
        <name>ATP</name>
        <dbReference type="ChEBI" id="CHEBI:30616"/>
        <note>ligand shared between two neighboring subunits of the homotrimer</note>
    </ligand>
</feature>
<keyword evidence="10" id="KW-0325">Glycoprotein</keyword>
<evidence type="ECO:0000256" key="10">
    <source>
        <dbReference type="ARBA" id="ARBA00023180"/>
    </source>
</evidence>
<feature type="disulfide bond" evidence="16">
    <location>
        <begin position="264"/>
        <end position="273"/>
    </location>
</feature>
<dbReference type="PRINTS" id="PR01307">
    <property type="entry name" value="P2XRECEPTOR"/>
</dbReference>
<dbReference type="GO" id="GO:0001614">
    <property type="term" value="F:purinergic nucleotide receptor activity"/>
    <property type="evidence" value="ECO:0007669"/>
    <property type="project" value="UniProtKB-UniRule"/>
</dbReference>
<dbReference type="OrthoDB" id="494673at2759"/>
<dbReference type="InParanoid" id="A0A3P8UNZ9"/>
<name>A0A3P8UNZ9_CYNSE</name>
<evidence type="ECO:0000256" key="2">
    <source>
        <dbReference type="ARBA" id="ARBA00009848"/>
    </source>
</evidence>
<sequence>MAGSLCTGWFLSIFDYKTEKFVVARNKKVGVLYRLIQLTVLGYIIGWVFINKKGYQETDESIQSAVITKLKGVSLTNTSESGVLVWGPEDFVVPPQGEDVLFIVTNFLETPNQTQGHCAESARVLDGHCGEDRDCEAGTAVVAGHGIKSGRCIKTDPNSTGTCEIYGWCPIERHFKPKQPLLKNAENFTIYIKNFIQFPKFKFSKSNVLETSDEFYLKRCRYDEEVHPYCPIFRLGDITQRAGYKFQDMDTLGGCISIMIDWICDLDKGYDHCNPRYFFTRLDTSGSNRTAAKGFNFRHSRYFKTAAGESYRSLYKVYGVRFNIMVHGKAGKFNIIPTVVNAASGLAVMGAGAFFCDMVLLYLMKKGSSYRERKYEAIRCRKSSSLNDDDDDDDEKKNRTAASCSVQKTPEGETQTV</sequence>
<dbReference type="FunFam" id="1.10.287.940:FF:000005">
    <property type="entry name" value="P2X purinoceptor"/>
    <property type="match status" value="1"/>
</dbReference>
<evidence type="ECO:0000256" key="5">
    <source>
        <dbReference type="ARBA" id="ARBA00022692"/>
    </source>
</evidence>
<feature type="compositionally biased region" description="Polar residues" evidence="19">
    <location>
        <begin position="400"/>
        <end position="417"/>
    </location>
</feature>
<comment type="subcellular location">
    <subcellularLocation>
        <location evidence="1">Cell membrane</location>
        <topology evidence="1">Multi-pass membrane protein</topology>
    </subcellularLocation>
    <subcellularLocation>
        <location evidence="18">Membrane</location>
        <topology evidence="18">Multi-pass membrane protein</topology>
    </subcellularLocation>
</comment>
<feature type="transmembrane region" description="Helical" evidence="18">
    <location>
        <begin position="31"/>
        <end position="50"/>
    </location>
</feature>
<evidence type="ECO:0000256" key="1">
    <source>
        <dbReference type="ARBA" id="ARBA00004651"/>
    </source>
</evidence>
<keyword evidence="9 16" id="KW-1015">Disulfide bond</keyword>
<evidence type="ECO:0000256" key="18">
    <source>
        <dbReference type="RuleBase" id="RU000681"/>
    </source>
</evidence>
<keyword evidence="5 18" id="KW-0812">Transmembrane</keyword>
<evidence type="ECO:0000256" key="8">
    <source>
        <dbReference type="ARBA" id="ARBA00023136"/>
    </source>
</evidence>
<keyword evidence="7 14" id="KW-0406">Ion transport</keyword>